<comment type="caution">
    <text evidence="1">The sequence shown here is derived from an EMBL/GenBank/DDBJ whole genome shotgun (WGS) entry which is preliminary data.</text>
</comment>
<sequence length="137" mass="15827">MYSFPRKSFAPKKPIRSFRDLDVYTKTLECAVDVVKKFSKSRILVGFSQRENMSNCALSIPLYISEGHSVRFGDKKTSLVFLEKAMAGCNKMVVYLEEIRGIYGEKVSSEIIEELVKKYIDVRVKIFRLSKAWQKNV</sequence>
<dbReference type="InterPro" id="IPR036583">
    <property type="entry name" value="23S_rRNA_IVS_sf"/>
</dbReference>
<evidence type="ECO:0000313" key="2">
    <source>
        <dbReference type="Proteomes" id="UP000034727"/>
    </source>
</evidence>
<organism evidence="1 2">
    <name type="scientific">Candidatus Jorgensenbacteria bacterium GW2011_GWA2_45_9</name>
    <dbReference type="NCBI Taxonomy" id="1618663"/>
    <lineage>
        <taxon>Bacteria</taxon>
        <taxon>Candidatus Joergenseniibacteriota</taxon>
    </lineage>
</organism>
<dbReference type="EMBL" id="LCLJ01000028">
    <property type="protein sequence ID" value="KKU14349.1"/>
    <property type="molecule type" value="Genomic_DNA"/>
</dbReference>
<dbReference type="Proteomes" id="UP000034727">
    <property type="component" value="Unassembled WGS sequence"/>
</dbReference>
<protein>
    <submittedName>
        <fullName evidence="1">Uncharacterized protein</fullName>
    </submittedName>
</protein>
<accession>A0A0G1N1H2</accession>
<dbReference type="SUPFAM" id="SSF158446">
    <property type="entry name" value="IVS-encoded protein-like"/>
    <property type="match status" value="1"/>
</dbReference>
<gene>
    <name evidence="1" type="ORF">UX22_C0028G0015</name>
</gene>
<dbReference type="Gene3D" id="1.20.1440.60">
    <property type="entry name" value="23S rRNA-intervening sequence"/>
    <property type="match status" value="1"/>
</dbReference>
<evidence type="ECO:0000313" key="1">
    <source>
        <dbReference type="EMBL" id="KKU14349.1"/>
    </source>
</evidence>
<name>A0A0G1N1H2_9BACT</name>
<dbReference type="AlphaFoldDB" id="A0A0G1N1H2"/>
<reference evidence="1 2" key="1">
    <citation type="journal article" date="2015" name="Nature">
        <title>rRNA introns, odd ribosomes, and small enigmatic genomes across a large radiation of phyla.</title>
        <authorList>
            <person name="Brown C.T."/>
            <person name="Hug L.A."/>
            <person name="Thomas B.C."/>
            <person name="Sharon I."/>
            <person name="Castelle C.J."/>
            <person name="Singh A."/>
            <person name="Wilkins M.J."/>
            <person name="Williams K.H."/>
            <person name="Banfield J.F."/>
        </authorList>
    </citation>
    <scope>NUCLEOTIDE SEQUENCE [LARGE SCALE GENOMIC DNA]</scope>
</reference>
<proteinExistence type="predicted"/>